<feature type="transmembrane region" description="Helical" evidence="8">
    <location>
        <begin position="88"/>
        <end position="107"/>
    </location>
</feature>
<evidence type="ECO:0000256" key="6">
    <source>
        <dbReference type="ARBA" id="ARBA00022989"/>
    </source>
</evidence>
<sequence length="331" mass="34599">MSRRRMVIPLLFLCLLAIVAISLNTGVSRMNPMEVVKTLVGMGTAKQELILFEFRLPRMLIAIFAGAGLALSGCIIQTISRNPLADPGLLGISTGAGVMVVLYLSLFPTGADAPALFLPFLAFIGGALAAALVFALSYERQQGLLPGRIVLTGVAVAAGLSALMTVLSLRLSRELYQFAAVWLTGSIWGATWDYVWALLPWVMGLFLFVSYKARVLDALSFGETIATGLGVAVAKEQLQLLAAAVALAASSVSVSGGIGFVGLIAPHLARRLVGAHHAHVVPASALLGACLLLGADTVGRAVLQPSEIHAGIVVAIVGAPYFLYVLARSAR</sequence>
<accession>A0A023DHC5</accession>
<comment type="similarity">
    <text evidence="2">Belongs to the binding-protein-dependent transport system permease family. FecCD subfamily.</text>
</comment>
<feature type="transmembrane region" description="Helical" evidence="8">
    <location>
        <begin position="277"/>
        <end position="296"/>
    </location>
</feature>
<keyword evidence="7 8" id="KW-0472">Membrane</keyword>
<evidence type="ECO:0000256" key="8">
    <source>
        <dbReference type="SAM" id="Phobius"/>
    </source>
</evidence>
<evidence type="ECO:0000256" key="3">
    <source>
        <dbReference type="ARBA" id="ARBA00022448"/>
    </source>
</evidence>
<dbReference type="Gene3D" id="1.10.3470.10">
    <property type="entry name" value="ABC transporter involved in vitamin B12 uptake, BtuC"/>
    <property type="match status" value="1"/>
</dbReference>
<keyword evidence="5 8" id="KW-0812">Transmembrane</keyword>
<dbReference type="CDD" id="cd06550">
    <property type="entry name" value="TM_ABC_iron-siderophores_like"/>
    <property type="match status" value="1"/>
</dbReference>
<dbReference type="GO" id="GO:0022857">
    <property type="term" value="F:transmembrane transporter activity"/>
    <property type="evidence" value="ECO:0007669"/>
    <property type="project" value="InterPro"/>
</dbReference>
<dbReference type="EMBL" id="BAWO01000047">
    <property type="protein sequence ID" value="GAJ40633.1"/>
    <property type="molecule type" value="Genomic_DNA"/>
</dbReference>
<feature type="transmembrane region" description="Helical" evidence="8">
    <location>
        <begin position="240"/>
        <end position="265"/>
    </location>
</feature>
<gene>
    <name evidence="9" type="primary">fhuG</name>
    <name evidence="9" type="ORF">GCA01S_047_00570</name>
</gene>
<comment type="caution">
    <text evidence="9">The sequence shown here is derived from an EMBL/GenBank/DDBJ whole genome shotgun (WGS) entry which is preliminary data.</text>
</comment>
<evidence type="ECO:0000256" key="7">
    <source>
        <dbReference type="ARBA" id="ARBA00023136"/>
    </source>
</evidence>
<evidence type="ECO:0000256" key="1">
    <source>
        <dbReference type="ARBA" id="ARBA00004651"/>
    </source>
</evidence>
<organism evidence="9 10">
    <name type="scientific">Parageobacillus caldoxylosilyticus NBRC 107762</name>
    <dbReference type="NCBI Taxonomy" id="1220594"/>
    <lineage>
        <taxon>Bacteria</taxon>
        <taxon>Bacillati</taxon>
        <taxon>Bacillota</taxon>
        <taxon>Bacilli</taxon>
        <taxon>Bacillales</taxon>
        <taxon>Anoxybacillaceae</taxon>
        <taxon>Saccharococcus</taxon>
    </lineage>
</organism>
<feature type="transmembrane region" description="Helical" evidence="8">
    <location>
        <begin position="187"/>
        <end position="208"/>
    </location>
</feature>
<dbReference type="Proteomes" id="UP000023561">
    <property type="component" value="Unassembled WGS sequence"/>
</dbReference>
<dbReference type="InterPro" id="IPR037294">
    <property type="entry name" value="ABC_BtuC-like"/>
</dbReference>
<feature type="transmembrane region" description="Helical" evidence="8">
    <location>
        <begin position="149"/>
        <end position="167"/>
    </location>
</feature>
<dbReference type="OrthoDB" id="9811721at2"/>
<evidence type="ECO:0000256" key="4">
    <source>
        <dbReference type="ARBA" id="ARBA00022475"/>
    </source>
</evidence>
<dbReference type="Pfam" id="PF01032">
    <property type="entry name" value="FecCD"/>
    <property type="match status" value="1"/>
</dbReference>
<evidence type="ECO:0000256" key="5">
    <source>
        <dbReference type="ARBA" id="ARBA00022692"/>
    </source>
</evidence>
<feature type="transmembrane region" description="Helical" evidence="8">
    <location>
        <begin position="215"/>
        <end position="234"/>
    </location>
</feature>
<dbReference type="PANTHER" id="PTHR30472">
    <property type="entry name" value="FERRIC ENTEROBACTIN TRANSPORT SYSTEM PERMEASE PROTEIN"/>
    <property type="match status" value="1"/>
</dbReference>
<evidence type="ECO:0000313" key="9">
    <source>
        <dbReference type="EMBL" id="GAJ40633.1"/>
    </source>
</evidence>
<reference evidence="9 10" key="1">
    <citation type="submission" date="2014-04" db="EMBL/GenBank/DDBJ databases">
        <title>Whole genome shotgun sequence of Geobacillus caldoxylosilyticus NBRC 107762.</title>
        <authorList>
            <person name="Hosoyama A."/>
            <person name="Hosoyama Y."/>
            <person name="Katano-Makiyama Y."/>
            <person name="Tsuchikane K."/>
            <person name="Ohji S."/>
            <person name="Ichikawa N."/>
            <person name="Yamazoe A."/>
            <person name="Fujita N."/>
        </authorList>
    </citation>
    <scope>NUCLEOTIDE SEQUENCE [LARGE SCALE GENOMIC DNA]</scope>
    <source>
        <strain evidence="9 10">NBRC 107762</strain>
    </source>
</reference>
<comment type="subcellular location">
    <subcellularLocation>
        <location evidence="1">Cell membrane</location>
        <topology evidence="1">Multi-pass membrane protein</topology>
    </subcellularLocation>
</comment>
<feature type="transmembrane region" description="Helical" evidence="8">
    <location>
        <begin position="59"/>
        <end position="76"/>
    </location>
</feature>
<keyword evidence="4" id="KW-1003">Cell membrane</keyword>
<dbReference type="AlphaFoldDB" id="A0A023DHC5"/>
<evidence type="ECO:0000313" key="10">
    <source>
        <dbReference type="Proteomes" id="UP000023561"/>
    </source>
</evidence>
<keyword evidence="3" id="KW-0813">Transport</keyword>
<dbReference type="SUPFAM" id="SSF81345">
    <property type="entry name" value="ABC transporter involved in vitamin B12 uptake, BtuC"/>
    <property type="match status" value="1"/>
</dbReference>
<evidence type="ECO:0000256" key="2">
    <source>
        <dbReference type="ARBA" id="ARBA00007935"/>
    </source>
</evidence>
<protein>
    <submittedName>
        <fullName evidence="9">Iron(3+)-hydroxamate import system permease protein FhuG</fullName>
    </submittedName>
</protein>
<dbReference type="PANTHER" id="PTHR30472:SF64">
    <property type="entry name" value="IRON(3+)-HYDROXAMATE IMPORT SYSTEM PERMEASE PROTEIN FHUG"/>
    <property type="match status" value="1"/>
</dbReference>
<proteinExistence type="inferred from homology"/>
<dbReference type="GO" id="GO:0005886">
    <property type="term" value="C:plasma membrane"/>
    <property type="evidence" value="ECO:0007669"/>
    <property type="project" value="UniProtKB-SubCell"/>
</dbReference>
<keyword evidence="10" id="KW-1185">Reference proteome</keyword>
<dbReference type="FunFam" id="1.10.3470.10:FF:000001">
    <property type="entry name" value="Vitamin B12 ABC transporter permease BtuC"/>
    <property type="match status" value="1"/>
</dbReference>
<dbReference type="GO" id="GO:0033214">
    <property type="term" value="P:siderophore-iron import into cell"/>
    <property type="evidence" value="ECO:0007669"/>
    <property type="project" value="TreeGrafter"/>
</dbReference>
<keyword evidence="6 8" id="KW-1133">Transmembrane helix</keyword>
<dbReference type="RefSeq" id="WP_042410499.1">
    <property type="nucleotide sequence ID" value="NZ_BAWO01000047.1"/>
</dbReference>
<feature type="transmembrane region" description="Helical" evidence="8">
    <location>
        <begin position="113"/>
        <end position="137"/>
    </location>
</feature>
<name>A0A023DHC5_9BACL</name>
<dbReference type="InterPro" id="IPR000522">
    <property type="entry name" value="ABC_transptr_permease_BtuC"/>
</dbReference>
<feature type="transmembrane region" description="Helical" evidence="8">
    <location>
        <begin position="308"/>
        <end position="327"/>
    </location>
</feature>